<feature type="region of interest" description="Disordered" evidence="1">
    <location>
        <begin position="1"/>
        <end position="23"/>
    </location>
</feature>
<evidence type="ECO:0000256" key="1">
    <source>
        <dbReference type="SAM" id="MobiDB-lite"/>
    </source>
</evidence>
<evidence type="ECO:0000313" key="2">
    <source>
        <dbReference type="EMBL" id="CAI6063586.1"/>
    </source>
</evidence>
<accession>A0AA35PXK6</accession>
<organism evidence="2 3">
    <name type="scientific">Clonostachys chloroleuca</name>
    <dbReference type="NCBI Taxonomy" id="1926264"/>
    <lineage>
        <taxon>Eukaryota</taxon>
        <taxon>Fungi</taxon>
        <taxon>Dikarya</taxon>
        <taxon>Ascomycota</taxon>
        <taxon>Pezizomycotina</taxon>
        <taxon>Sordariomycetes</taxon>
        <taxon>Hypocreomycetidae</taxon>
        <taxon>Hypocreales</taxon>
        <taxon>Bionectriaceae</taxon>
        <taxon>Clonostachys</taxon>
    </lineage>
</organism>
<proteinExistence type="predicted"/>
<evidence type="ECO:0000313" key="3">
    <source>
        <dbReference type="Proteomes" id="UP001160390"/>
    </source>
</evidence>
<sequence length="244" mass="27264">MSESPVFSSSTLTGDSKASAVSSSKWDPVANKIMPASRVSSSTTLVDVVPKASGVSWSEWDPGNEWSSRDYRLAAQPQEGYCFPEYLGHDADCGPYRLGTVFSNPNDLDTILFVPKAVPDGCHVSASGPGKFLETDRKFLEPLFPRSPATRQFRFQKLENHLVSRTPGNMDRMVDHPPVNKILGRILGRRSVYIITGLKIVNGLEVSDGEFYRKFDGPVIFSYRMHKLEERSEGLRQKVVSRYK</sequence>
<dbReference type="EMBL" id="CABFNP030000619">
    <property type="protein sequence ID" value="CAI6063586.1"/>
    <property type="molecule type" value="Genomic_DNA"/>
</dbReference>
<gene>
    <name evidence="2" type="ORF">CCHLO57077_00011819</name>
</gene>
<keyword evidence="3" id="KW-1185">Reference proteome</keyword>
<comment type="caution">
    <text evidence="2">The sequence shown here is derived from an EMBL/GenBank/DDBJ whole genome shotgun (WGS) entry which is preliminary data.</text>
</comment>
<dbReference type="Proteomes" id="UP001160390">
    <property type="component" value="Unassembled WGS sequence"/>
</dbReference>
<protein>
    <submittedName>
        <fullName evidence="2">Uncharacterized protein</fullName>
    </submittedName>
</protein>
<reference evidence="2" key="1">
    <citation type="submission" date="2023-01" db="EMBL/GenBank/DDBJ databases">
        <authorList>
            <person name="Piombo E."/>
        </authorList>
    </citation>
    <scope>NUCLEOTIDE SEQUENCE</scope>
</reference>
<dbReference type="AlphaFoldDB" id="A0AA35PXK6"/>
<name>A0AA35PXK6_9HYPO</name>